<reference evidence="7" key="1">
    <citation type="journal article" date="2012" name="Science">
        <title>The Paleozoic origin of enzymatic lignin decomposition reconstructed from 31 fungal genomes.</title>
        <authorList>
            <person name="Floudas D."/>
            <person name="Binder M."/>
            <person name="Riley R."/>
            <person name="Barry K."/>
            <person name="Blanchette R.A."/>
            <person name="Henrissat B."/>
            <person name="Martinez A.T."/>
            <person name="Otillar R."/>
            <person name="Spatafora J.W."/>
            <person name="Yadav J.S."/>
            <person name="Aerts A."/>
            <person name="Benoit I."/>
            <person name="Boyd A."/>
            <person name="Carlson A."/>
            <person name="Copeland A."/>
            <person name="Coutinho P.M."/>
            <person name="de Vries R.P."/>
            <person name="Ferreira P."/>
            <person name="Findley K."/>
            <person name="Foster B."/>
            <person name="Gaskell J."/>
            <person name="Glotzer D."/>
            <person name="Gorecki P."/>
            <person name="Heitman J."/>
            <person name="Hesse C."/>
            <person name="Hori C."/>
            <person name="Igarashi K."/>
            <person name="Jurgens J.A."/>
            <person name="Kallen N."/>
            <person name="Kersten P."/>
            <person name="Kohler A."/>
            <person name="Kuees U."/>
            <person name="Kumar T.K.A."/>
            <person name="Kuo A."/>
            <person name="LaButti K."/>
            <person name="Larrondo L.F."/>
            <person name="Lindquist E."/>
            <person name="Ling A."/>
            <person name="Lombard V."/>
            <person name="Lucas S."/>
            <person name="Lundell T."/>
            <person name="Martin R."/>
            <person name="McLaughlin D.J."/>
            <person name="Morgenstern I."/>
            <person name="Morin E."/>
            <person name="Murat C."/>
            <person name="Nagy L.G."/>
            <person name="Nolan M."/>
            <person name="Ohm R.A."/>
            <person name="Patyshakuliyeva A."/>
            <person name="Rokas A."/>
            <person name="Ruiz-Duenas F.J."/>
            <person name="Sabat G."/>
            <person name="Salamov A."/>
            <person name="Samejima M."/>
            <person name="Schmutz J."/>
            <person name="Slot J.C."/>
            <person name="St John F."/>
            <person name="Stenlid J."/>
            <person name="Sun H."/>
            <person name="Sun S."/>
            <person name="Syed K."/>
            <person name="Tsang A."/>
            <person name="Wiebenga A."/>
            <person name="Young D."/>
            <person name="Pisabarro A."/>
            <person name="Eastwood D.C."/>
            <person name="Martin F."/>
            <person name="Cullen D."/>
            <person name="Grigoriev I.V."/>
            <person name="Hibbett D.S."/>
        </authorList>
    </citation>
    <scope>NUCLEOTIDE SEQUENCE [LARGE SCALE GENOMIC DNA]</scope>
    <source>
        <strain evidence="7">RWD-64-598 SS2</strain>
    </source>
</reference>
<dbReference type="Gene3D" id="1.10.287.100">
    <property type="match status" value="1"/>
</dbReference>
<dbReference type="PANTHER" id="PTHR12694">
    <property type="entry name" value="TRANSCRIPTION INITIATION FACTOR IIA SUBUNIT 1"/>
    <property type="match status" value="1"/>
</dbReference>
<feature type="compositionally biased region" description="Low complexity" evidence="5">
    <location>
        <begin position="185"/>
        <end position="195"/>
    </location>
</feature>
<evidence type="ECO:0000313" key="7">
    <source>
        <dbReference type="Proteomes" id="UP000053558"/>
    </source>
</evidence>
<dbReference type="GO" id="GO:0006367">
    <property type="term" value="P:transcription initiation at RNA polymerase II promoter"/>
    <property type="evidence" value="ECO:0007669"/>
    <property type="project" value="InterPro"/>
</dbReference>
<keyword evidence="3" id="KW-0804">Transcription</keyword>
<dbReference type="SMART" id="SM01371">
    <property type="entry name" value="TFIIA"/>
    <property type="match status" value="1"/>
</dbReference>
<dbReference type="InterPro" id="IPR009088">
    <property type="entry name" value="TFIIA_b-brl"/>
</dbReference>
<dbReference type="GeneID" id="19203148"/>
<dbReference type="EMBL" id="JH711578">
    <property type="protein sequence ID" value="EIW81044.1"/>
    <property type="molecule type" value="Genomic_DNA"/>
</dbReference>
<evidence type="ECO:0000256" key="4">
    <source>
        <dbReference type="ARBA" id="ARBA00023242"/>
    </source>
</evidence>
<comment type="similarity">
    <text evidence="2">Belongs to the TFIIA subunit 1 family.</text>
</comment>
<accession>A0A5M3MQN4</accession>
<keyword evidence="4" id="KW-0539">Nucleus</keyword>
<dbReference type="KEGG" id="cput:CONPUDRAFT_153594"/>
<dbReference type="OrthoDB" id="6275927at2759"/>
<evidence type="ECO:0000256" key="5">
    <source>
        <dbReference type="SAM" id="MobiDB-lite"/>
    </source>
</evidence>
<dbReference type="OMA" id="EVCDASQ"/>
<dbReference type="SUPFAM" id="SSF50784">
    <property type="entry name" value="Transcription factor IIA (TFIIA), beta-barrel domain"/>
    <property type="match status" value="1"/>
</dbReference>
<keyword evidence="7" id="KW-1185">Reference proteome</keyword>
<feature type="compositionally biased region" description="Low complexity" evidence="5">
    <location>
        <begin position="160"/>
        <end position="178"/>
    </location>
</feature>
<name>A0A5M3MQN4_CONPW</name>
<dbReference type="GO" id="GO:0005672">
    <property type="term" value="C:transcription factor TFIIA complex"/>
    <property type="evidence" value="ECO:0007669"/>
    <property type="project" value="InterPro"/>
</dbReference>
<evidence type="ECO:0000256" key="1">
    <source>
        <dbReference type="ARBA" id="ARBA00004123"/>
    </source>
</evidence>
<dbReference type="AlphaFoldDB" id="A0A5M3MQN4"/>
<feature type="compositionally biased region" description="Acidic residues" evidence="5">
    <location>
        <begin position="228"/>
        <end position="252"/>
    </location>
</feature>
<dbReference type="Gene3D" id="2.30.18.10">
    <property type="entry name" value="Transcription factor IIA (TFIIA), beta-barrel domain"/>
    <property type="match status" value="1"/>
</dbReference>
<dbReference type="Pfam" id="PF03153">
    <property type="entry name" value="TFIIA"/>
    <property type="match status" value="1"/>
</dbReference>
<sequence length="300" mass="32713">MTPAVLEPSIYRTVIDEVIMAIKPEFDEYGVSEDVLAELQRKWENKVIASHVAEFEPQSQPQTHHPAYPPHPAAMQMMAHAYPPPTAYQSPQVKAEPVENRYMLSPPGMQPFAMPPLPGPQLNGFKPTYPGGQQGVLSFASQPAPVARQTTAPAQRAYVPPAASSSASPQTQAAQSQSPRPPSQRIPQTDGPSSSDSEEDSPPPSQAYAPRTSHPSLPQPSQASTQPDDAEAINSDLDDSDTEGEEEAEEGTQGETDIVFCTYDKVARVKNKWKCTLKDGMIHVNGKDYLFAKCTGEFEW</sequence>
<comment type="subcellular location">
    <subcellularLocation>
        <location evidence="1">Nucleus</location>
    </subcellularLocation>
</comment>
<evidence type="ECO:0000256" key="2">
    <source>
        <dbReference type="ARBA" id="ARBA00010059"/>
    </source>
</evidence>
<protein>
    <submittedName>
        <fullName evidence="6">Transcription factor IIA alpha beta subunit</fullName>
    </submittedName>
</protein>
<feature type="region of interest" description="Disordered" evidence="5">
    <location>
        <begin position="104"/>
        <end position="256"/>
    </location>
</feature>
<dbReference type="SUPFAM" id="SSF47396">
    <property type="entry name" value="Transcription factor IIA (TFIIA), alpha-helical domain"/>
    <property type="match status" value="1"/>
</dbReference>
<dbReference type="Proteomes" id="UP000053558">
    <property type="component" value="Unassembled WGS sequence"/>
</dbReference>
<evidence type="ECO:0000313" key="6">
    <source>
        <dbReference type="EMBL" id="EIW81044.1"/>
    </source>
</evidence>
<dbReference type="RefSeq" id="XP_007768479.1">
    <property type="nucleotide sequence ID" value="XM_007770289.1"/>
</dbReference>
<dbReference type="InterPro" id="IPR004855">
    <property type="entry name" value="TFIIA_asu/bsu"/>
</dbReference>
<gene>
    <name evidence="6" type="ORF">CONPUDRAFT_153594</name>
</gene>
<organism evidence="6 7">
    <name type="scientific">Coniophora puteana (strain RWD-64-598)</name>
    <name type="common">Brown rot fungus</name>
    <dbReference type="NCBI Taxonomy" id="741705"/>
    <lineage>
        <taxon>Eukaryota</taxon>
        <taxon>Fungi</taxon>
        <taxon>Dikarya</taxon>
        <taxon>Basidiomycota</taxon>
        <taxon>Agaricomycotina</taxon>
        <taxon>Agaricomycetes</taxon>
        <taxon>Agaricomycetidae</taxon>
        <taxon>Boletales</taxon>
        <taxon>Coniophorineae</taxon>
        <taxon>Coniophoraceae</taxon>
        <taxon>Coniophora</taxon>
    </lineage>
</organism>
<proteinExistence type="inferred from homology"/>
<dbReference type="PANTHER" id="PTHR12694:SF8">
    <property type="entry name" value="TRANSCRIPTION INITIATION FACTOR IIA SUBUNIT 1"/>
    <property type="match status" value="1"/>
</dbReference>
<feature type="compositionally biased region" description="Polar residues" evidence="5">
    <location>
        <begin position="213"/>
        <end position="227"/>
    </location>
</feature>
<dbReference type="CDD" id="cd07976">
    <property type="entry name" value="TFIIA_alpha_beta_like"/>
    <property type="match status" value="1"/>
</dbReference>
<evidence type="ECO:0000256" key="3">
    <source>
        <dbReference type="ARBA" id="ARBA00023163"/>
    </source>
</evidence>
<comment type="caution">
    <text evidence="6">The sequence shown here is derived from an EMBL/GenBank/DDBJ whole genome shotgun (WGS) entry which is preliminary data.</text>
</comment>